<evidence type="ECO:0000313" key="4">
    <source>
        <dbReference type="Proteomes" id="UP000654913"/>
    </source>
</evidence>
<evidence type="ECO:0000313" key="3">
    <source>
        <dbReference type="EMBL" id="BCS28109.1"/>
    </source>
</evidence>
<dbReference type="Gene3D" id="3.40.50.1820">
    <property type="entry name" value="alpha/beta hydrolase"/>
    <property type="match status" value="1"/>
</dbReference>
<dbReference type="KEGG" id="apuu:APUU_61157A"/>
<dbReference type="GO" id="GO:0016787">
    <property type="term" value="F:hydrolase activity"/>
    <property type="evidence" value="ECO:0007669"/>
    <property type="project" value="UniProtKB-KW"/>
</dbReference>
<dbReference type="EMBL" id="AP024448">
    <property type="protein sequence ID" value="BCS28109.1"/>
    <property type="molecule type" value="Genomic_DNA"/>
</dbReference>
<evidence type="ECO:0000259" key="2">
    <source>
        <dbReference type="Pfam" id="PF07859"/>
    </source>
</evidence>
<dbReference type="Proteomes" id="UP000654913">
    <property type="component" value="Chromosome 6"/>
</dbReference>
<dbReference type="SUPFAM" id="SSF53474">
    <property type="entry name" value="alpha/beta-Hydrolases"/>
    <property type="match status" value="1"/>
</dbReference>
<evidence type="ECO:0000256" key="1">
    <source>
        <dbReference type="ARBA" id="ARBA00022801"/>
    </source>
</evidence>
<dbReference type="GeneID" id="64978106"/>
<dbReference type="Pfam" id="PF07859">
    <property type="entry name" value="Abhydrolase_3"/>
    <property type="match status" value="1"/>
</dbReference>
<proteinExistence type="predicted"/>
<keyword evidence="4" id="KW-1185">Reference proteome</keyword>
<organism evidence="3 4">
    <name type="scientific">Aspergillus puulaauensis</name>
    <dbReference type="NCBI Taxonomy" id="1220207"/>
    <lineage>
        <taxon>Eukaryota</taxon>
        <taxon>Fungi</taxon>
        <taxon>Dikarya</taxon>
        <taxon>Ascomycota</taxon>
        <taxon>Pezizomycotina</taxon>
        <taxon>Eurotiomycetes</taxon>
        <taxon>Eurotiomycetidae</taxon>
        <taxon>Eurotiales</taxon>
        <taxon>Aspergillaceae</taxon>
        <taxon>Aspergillus</taxon>
    </lineage>
</organism>
<accession>A0A7R7XWJ3</accession>
<reference evidence="3" key="1">
    <citation type="submission" date="2021-01" db="EMBL/GenBank/DDBJ databases">
        <authorList>
            <consortium name="Aspergillus puulaauensis MK2 genome sequencing consortium"/>
            <person name="Kazuki M."/>
            <person name="Futagami T."/>
        </authorList>
    </citation>
    <scope>NUCLEOTIDE SEQUENCE</scope>
    <source>
        <strain evidence="3">MK2</strain>
    </source>
</reference>
<sequence>MDAIADPNPTAAVTVFDIGQTSLTLCFRLPWVIGTTLFRRWWPWNRTYKPPPLREHLFRHSLGNHVPLSVWQWYTASDTSGSNLKTSTRYGHIPHLFAPVRTPEFCGYWICRGLAQEPVEPRDADLVLLHAHGGGYVSGHPSVGAPEHVFLAEILQQNDVTTAIFSLDYTLAPRAIFPKQRDEAVAAYNWLRREMGVDPSKIIVIGDSAGGHVIVSLLVGLNENKRRSQGPDSNDIENDSRPAAAVLVSPWMNLHTSHPRALELHWEERLFKRSLDTYCKWILRGASPELDLLYGNFALGRETRGPWVDILPAQTWITAGAEEFVFLYDIEDFVAQAKKDGSHVMLDVASGKNHTWQCAEAFGQQSRLLAVPLDGELPGDLMRGYRELAMGILQLLAGQ</sequence>
<dbReference type="PANTHER" id="PTHR48081">
    <property type="entry name" value="AB HYDROLASE SUPERFAMILY PROTEIN C4A8.06C"/>
    <property type="match status" value="1"/>
</dbReference>
<dbReference type="OrthoDB" id="2152029at2759"/>
<dbReference type="AlphaFoldDB" id="A0A7R7XWJ3"/>
<dbReference type="InterPro" id="IPR013094">
    <property type="entry name" value="AB_hydrolase_3"/>
</dbReference>
<feature type="domain" description="Alpha/beta hydrolase fold-3" evidence="2">
    <location>
        <begin position="128"/>
        <end position="356"/>
    </location>
</feature>
<reference evidence="3" key="2">
    <citation type="submission" date="2021-02" db="EMBL/GenBank/DDBJ databases">
        <title>Aspergillus puulaauensis MK2 genome sequence.</title>
        <authorList>
            <person name="Futagami T."/>
            <person name="Mori K."/>
            <person name="Kadooka C."/>
            <person name="Tanaka T."/>
        </authorList>
    </citation>
    <scope>NUCLEOTIDE SEQUENCE</scope>
    <source>
        <strain evidence="3">MK2</strain>
    </source>
</reference>
<gene>
    <name evidence="3" type="ORF">APUU_61157A</name>
</gene>
<name>A0A7R7XWJ3_9EURO</name>
<dbReference type="PANTHER" id="PTHR48081:SF11">
    <property type="entry name" value="ALPHA_BETA HYDROLASE FOLD-3 DOMAIN-CONTAINING PROTEIN-RELATED"/>
    <property type="match status" value="1"/>
</dbReference>
<dbReference type="InterPro" id="IPR029058">
    <property type="entry name" value="AB_hydrolase_fold"/>
</dbReference>
<dbReference type="RefSeq" id="XP_041560295.1">
    <property type="nucleotide sequence ID" value="XM_041694467.1"/>
</dbReference>
<protein>
    <recommendedName>
        <fullName evidence="2">Alpha/beta hydrolase fold-3 domain-containing protein</fullName>
    </recommendedName>
</protein>
<dbReference type="InterPro" id="IPR050300">
    <property type="entry name" value="GDXG_lipolytic_enzyme"/>
</dbReference>
<keyword evidence="1" id="KW-0378">Hydrolase</keyword>